<dbReference type="EMBL" id="MN739271">
    <property type="protein sequence ID" value="QHS96510.1"/>
    <property type="molecule type" value="Genomic_DNA"/>
</dbReference>
<dbReference type="GO" id="GO:0016788">
    <property type="term" value="F:hydrolase activity, acting on ester bonds"/>
    <property type="evidence" value="ECO:0007669"/>
    <property type="project" value="InterPro"/>
</dbReference>
<dbReference type="SUPFAM" id="SSF53098">
    <property type="entry name" value="Ribonuclease H-like"/>
    <property type="match status" value="2"/>
</dbReference>
<dbReference type="GO" id="GO:0000400">
    <property type="term" value="F:four-way junction DNA binding"/>
    <property type="evidence" value="ECO:0007669"/>
    <property type="project" value="InterPro"/>
</dbReference>
<accession>A0A6C0BWN6</accession>
<keyword evidence="1" id="KW-0378">Hydrolase</keyword>
<dbReference type="GO" id="GO:0006310">
    <property type="term" value="P:DNA recombination"/>
    <property type="evidence" value="ECO:0007669"/>
    <property type="project" value="InterPro"/>
</dbReference>
<dbReference type="AlphaFoldDB" id="A0A6C0BWN6"/>
<evidence type="ECO:0000256" key="1">
    <source>
        <dbReference type="ARBA" id="ARBA00022801"/>
    </source>
</evidence>
<dbReference type="Gene3D" id="3.30.420.10">
    <property type="entry name" value="Ribonuclease H-like superfamily/Ribonuclease H"/>
    <property type="match status" value="1"/>
</dbReference>
<dbReference type="InterPro" id="IPR006932">
    <property type="entry name" value="HJ-resolvase_A22"/>
</dbReference>
<evidence type="ECO:0000313" key="2">
    <source>
        <dbReference type="EMBL" id="QHS96510.1"/>
    </source>
</evidence>
<sequence>MKIASIDVGIKNLAICIFDTSNNSFVITDWNVINLSNEVKCTLCNELAKYSKQEEYYCQKHAKKSGVKIPPINMLTVEKKTKKELIALCLNNKIALVGPTQLKSDIINRIKSTYETDYLVHVERIKAHSINLVDIGSALKTSLDKLERVDKVLIENQIGPLANRMKCLQSMITQYYIDNGITDIEYISAVNKLSYFMSGPSEYKDRKKHAVTITRSLIKDAVWLDIFNKHKKKDDLGDCFLQGLWYLRKTNLIINCGDT</sequence>
<dbReference type="Pfam" id="PF04848">
    <property type="entry name" value="Pox_A22"/>
    <property type="match status" value="1"/>
</dbReference>
<dbReference type="InterPro" id="IPR036397">
    <property type="entry name" value="RNaseH_sf"/>
</dbReference>
<dbReference type="InterPro" id="IPR012337">
    <property type="entry name" value="RNaseH-like_sf"/>
</dbReference>
<dbReference type="GO" id="GO:0006281">
    <property type="term" value="P:DNA repair"/>
    <property type="evidence" value="ECO:0007669"/>
    <property type="project" value="InterPro"/>
</dbReference>
<protein>
    <submittedName>
        <fullName evidence="2">Uncharacterized protein</fullName>
    </submittedName>
</protein>
<proteinExistence type="predicted"/>
<reference evidence="2" key="1">
    <citation type="journal article" date="2020" name="Nature">
        <title>Giant virus diversity and host interactions through global metagenomics.</title>
        <authorList>
            <person name="Schulz F."/>
            <person name="Roux S."/>
            <person name="Paez-Espino D."/>
            <person name="Jungbluth S."/>
            <person name="Walsh D.A."/>
            <person name="Denef V.J."/>
            <person name="McMahon K.D."/>
            <person name="Konstantinidis K.T."/>
            <person name="Eloe-Fadrosh E.A."/>
            <person name="Kyrpides N.C."/>
            <person name="Woyke T."/>
        </authorList>
    </citation>
    <scope>NUCLEOTIDE SEQUENCE</scope>
    <source>
        <strain evidence="2">GVMAG-M-3300020166-18</strain>
    </source>
</reference>
<organism evidence="2">
    <name type="scientific">viral metagenome</name>
    <dbReference type="NCBI Taxonomy" id="1070528"/>
    <lineage>
        <taxon>unclassified sequences</taxon>
        <taxon>metagenomes</taxon>
        <taxon>organismal metagenomes</taxon>
    </lineage>
</organism>
<name>A0A6C0BWN6_9ZZZZ</name>
<dbReference type="GO" id="GO:0000287">
    <property type="term" value="F:magnesium ion binding"/>
    <property type="evidence" value="ECO:0007669"/>
    <property type="project" value="InterPro"/>
</dbReference>